<dbReference type="InterPro" id="IPR001387">
    <property type="entry name" value="Cro/C1-type_HTH"/>
</dbReference>
<gene>
    <name evidence="1" type="ORF">NCTC11214_02447</name>
</gene>
<dbReference type="AlphaFoldDB" id="A0A447KRA5"/>
<protein>
    <submittedName>
        <fullName evidence="1">Uncharacterized protein</fullName>
    </submittedName>
</protein>
<evidence type="ECO:0000313" key="1">
    <source>
        <dbReference type="EMBL" id="VDZ57438.1"/>
    </source>
</evidence>
<reference evidence="1 2" key="1">
    <citation type="submission" date="2018-12" db="EMBL/GenBank/DDBJ databases">
        <authorList>
            <consortium name="Pathogen Informatics"/>
        </authorList>
    </citation>
    <scope>NUCLEOTIDE SEQUENCE [LARGE SCALE GENOMIC DNA]</scope>
    <source>
        <strain evidence="1 2">NCTC11214</strain>
    </source>
</reference>
<dbReference type="InterPro" id="IPR010982">
    <property type="entry name" value="Lambda_DNA-bd_dom_sf"/>
</dbReference>
<sequence length="204" mass="23347">MNVSNAQRKTNIIKNLEYLLRSRGETKASFAHRAGVTRTALYKILEGRVNNVQQSTVSRISDFFGVSCEEIENYDLEQIERINETLSLEGNRNPSAVPVIPQQQFLAAYEQRVGQLATRFPLTYYFGEDSNLVALLVQQPIGNLFSEGDVLIIKRYSSSAENPLRLYHSAQQGFFVKEKEDTVFTPHRLKREEQLIGSIIEERF</sequence>
<dbReference type="RefSeq" id="WP_004958412.1">
    <property type="nucleotide sequence ID" value="NZ_JAEKCK010000010.1"/>
</dbReference>
<evidence type="ECO:0000313" key="2">
    <source>
        <dbReference type="Proteomes" id="UP000281391"/>
    </source>
</evidence>
<accession>A0A447KRA5</accession>
<dbReference type="KEGG" id="sof:NCTC11214_02447"/>
<proteinExistence type="predicted"/>
<dbReference type="Pfam" id="PF13443">
    <property type="entry name" value="HTH_26"/>
    <property type="match status" value="1"/>
</dbReference>
<dbReference type="PROSITE" id="PS50943">
    <property type="entry name" value="HTH_CROC1"/>
    <property type="match status" value="1"/>
</dbReference>
<dbReference type="EMBL" id="LR134117">
    <property type="protein sequence ID" value="VDZ57438.1"/>
    <property type="molecule type" value="Genomic_DNA"/>
</dbReference>
<organism evidence="1 2">
    <name type="scientific">Serratia odorifera</name>
    <dbReference type="NCBI Taxonomy" id="618"/>
    <lineage>
        <taxon>Bacteria</taxon>
        <taxon>Pseudomonadati</taxon>
        <taxon>Pseudomonadota</taxon>
        <taxon>Gammaproteobacteria</taxon>
        <taxon>Enterobacterales</taxon>
        <taxon>Yersiniaceae</taxon>
        <taxon>Serratia</taxon>
    </lineage>
</organism>
<dbReference type="SUPFAM" id="SSF47413">
    <property type="entry name" value="lambda repressor-like DNA-binding domains"/>
    <property type="match status" value="1"/>
</dbReference>
<name>A0A447KRA5_SEROD</name>
<dbReference type="GO" id="GO:0003677">
    <property type="term" value="F:DNA binding"/>
    <property type="evidence" value="ECO:0007669"/>
    <property type="project" value="InterPro"/>
</dbReference>
<dbReference type="Proteomes" id="UP000281391">
    <property type="component" value="Chromosome"/>
</dbReference>
<dbReference type="SMART" id="SM00530">
    <property type="entry name" value="HTH_XRE"/>
    <property type="match status" value="1"/>
</dbReference>
<dbReference type="Gene3D" id="1.10.260.40">
    <property type="entry name" value="lambda repressor-like DNA-binding domains"/>
    <property type="match status" value="1"/>
</dbReference>